<dbReference type="EMBL" id="JAZHXI010000001">
    <property type="protein sequence ID" value="KAL2075847.1"/>
    <property type="molecule type" value="Genomic_DNA"/>
</dbReference>
<feature type="compositionally biased region" description="Basic and acidic residues" evidence="1">
    <location>
        <begin position="624"/>
        <end position="633"/>
    </location>
</feature>
<reference evidence="3 4" key="1">
    <citation type="journal article" date="2024" name="Commun. Biol.">
        <title>Comparative genomic analysis of thermophilic fungi reveals convergent evolutionary adaptations and gene losses.</title>
        <authorList>
            <person name="Steindorff A.S."/>
            <person name="Aguilar-Pontes M.V."/>
            <person name="Robinson A.J."/>
            <person name="Andreopoulos B."/>
            <person name="LaButti K."/>
            <person name="Kuo A."/>
            <person name="Mondo S."/>
            <person name="Riley R."/>
            <person name="Otillar R."/>
            <person name="Haridas S."/>
            <person name="Lipzen A."/>
            <person name="Grimwood J."/>
            <person name="Schmutz J."/>
            <person name="Clum A."/>
            <person name="Reid I.D."/>
            <person name="Moisan M.C."/>
            <person name="Butler G."/>
            <person name="Nguyen T.T.M."/>
            <person name="Dewar K."/>
            <person name="Conant G."/>
            <person name="Drula E."/>
            <person name="Henrissat B."/>
            <person name="Hansel C."/>
            <person name="Singer S."/>
            <person name="Hutchinson M.I."/>
            <person name="de Vries R.P."/>
            <person name="Natvig D.O."/>
            <person name="Powell A.J."/>
            <person name="Tsang A."/>
            <person name="Grigoriev I.V."/>
        </authorList>
    </citation>
    <scope>NUCLEOTIDE SEQUENCE [LARGE SCALE GENOMIC DNA]</scope>
    <source>
        <strain evidence="3 4">CBS 494.80</strain>
    </source>
</reference>
<evidence type="ECO:0000256" key="1">
    <source>
        <dbReference type="SAM" id="MobiDB-lite"/>
    </source>
</evidence>
<keyword evidence="2" id="KW-1133">Transmembrane helix</keyword>
<name>A0ABR4D124_9HELO</name>
<feature type="transmembrane region" description="Helical" evidence="2">
    <location>
        <begin position="185"/>
        <end position="206"/>
    </location>
</feature>
<keyword evidence="2" id="KW-0812">Transmembrane</keyword>
<protein>
    <submittedName>
        <fullName evidence="3">Uncharacterized protein</fullName>
    </submittedName>
</protein>
<comment type="caution">
    <text evidence="3">The sequence shown here is derived from an EMBL/GenBank/DDBJ whole genome shotgun (WGS) entry which is preliminary data.</text>
</comment>
<evidence type="ECO:0000256" key="2">
    <source>
        <dbReference type="SAM" id="Phobius"/>
    </source>
</evidence>
<feature type="region of interest" description="Disordered" evidence="1">
    <location>
        <begin position="1"/>
        <end position="31"/>
    </location>
</feature>
<feature type="transmembrane region" description="Helical" evidence="2">
    <location>
        <begin position="114"/>
        <end position="132"/>
    </location>
</feature>
<sequence>MHIKSLQHLKERISRSNPPAPAPAPAPPGLSIYESHKLFANTIQQQHEPKSNQEDPRRVTNESHGQAFNSVLGAQIRHQHNKVHPKPAPAPTPEMSTQSASRINVKPKPAIERVLKSPLLFASFTILLSALYNWPRRWVISGAPLLQFFVLLGDSKGYRVLPSIALWPVFSTFNLGYSICSTSWLLYGLFAASCYPAILLICLFQFESVGNLARRGLRALLKHLHFIDDKIAFFNIPALEIDTDVDGLMVLRGVTFSLSNLSLVVHGVEVGIKLSDDMELAIQTEEVTVRLFRGIEIGDCYANLKGGEFEMTFGGMEGNSKDADGDSVFLEGTPLLKRASRDADRRSVDELSVKDLPLKEVKMTDVMTDGNMPDDVSMKTGFNLMKKMTPDNEAASGRYRQMLSFIKETSSIHEAREHVKDLTAQTVEVERSFDITDDNAIRAAICSHVHSKPSVPHPPQKSIRVTTLQNSSPPYVKRFLHRLPMLLRLLLNPLSYFHPVHVKSITATASGRWIDSMLVQQIFKEYGEENNEIRHLQQSISAWLSNANFALELGGITGIAHVPFIPTYDIICHLMFSDVMAYRALPTQVELKQVVRLGGADARFVVPSFLLPHHEHILPPPPSENKEKTHELESSVESADGKPAQINAAHTLSQTLKDETNVSISVHARLPACFDQELLDFVAALVKATKVVEMEKESSIMDEEVTGIKDFGKALKGGFKEGVKKAVVDGVINERWIAKMVGKITRKLEVARGEAGYTGEIPVKLGIYRTGLMESEGEKLLP</sequence>
<gene>
    <name evidence="3" type="ORF">VTL71DRAFT_790</name>
</gene>
<keyword evidence="4" id="KW-1185">Reference proteome</keyword>
<feature type="region of interest" description="Disordered" evidence="1">
    <location>
        <begin position="616"/>
        <end position="640"/>
    </location>
</feature>
<organism evidence="3 4">
    <name type="scientific">Oculimacula yallundae</name>
    <dbReference type="NCBI Taxonomy" id="86028"/>
    <lineage>
        <taxon>Eukaryota</taxon>
        <taxon>Fungi</taxon>
        <taxon>Dikarya</taxon>
        <taxon>Ascomycota</taxon>
        <taxon>Pezizomycotina</taxon>
        <taxon>Leotiomycetes</taxon>
        <taxon>Helotiales</taxon>
        <taxon>Ploettnerulaceae</taxon>
        <taxon>Oculimacula</taxon>
    </lineage>
</organism>
<evidence type="ECO:0000313" key="3">
    <source>
        <dbReference type="EMBL" id="KAL2075847.1"/>
    </source>
</evidence>
<feature type="compositionally biased region" description="Pro residues" evidence="1">
    <location>
        <begin position="18"/>
        <end position="28"/>
    </location>
</feature>
<accession>A0ABR4D124</accession>
<proteinExistence type="predicted"/>
<feature type="transmembrane region" description="Helical" evidence="2">
    <location>
        <begin position="160"/>
        <end position="179"/>
    </location>
</feature>
<evidence type="ECO:0000313" key="4">
    <source>
        <dbReference type="Proteomes" id="UP001595075"/>
    </source>
</evidence>
<feature type="region of interest" description="Disordered" evidence="1">
    <location>
        <begin position="78"/>
        <end position="103"/>
    </location>
</feature>
<dbReference type="Proteomes" id="UP001595075">
    <property type="component" value="Unassembled WGS sequence"/>
</dbReference>
<keyword evidence="2" id="KW-0472">Membrane</keyword>